<keyword evidence="3" id="KW-0539">Nucleus</keyword>
<feature type="compositionally biased region" description="Polar residues" evidence="5">
    <location>
        <begin position="1"/>
        <end position="12"/>
    </location>
</feature>
<feature type="compositionally biased region" description="Polar residues" evidence="5">
    <location>
        <begin position="820"/>
        <end position="836"/>
    </location>
</feature>
<dbReference type="EMBL" id="JAGMWT010000001">
    <property type="protein sequence ID" value="KAH7138725.1"/>
    <property type="molecule type" value="Genomic_DNA"/>
</dbReference>
<organism evidence="7 8">
    <name type="scientific">Dendryphion nanum</name>
    <dbReference type="NCBI Taxonomy" id="256645"/>
    <lineage>
        <taxon>Eukaryota</taxon>
        <taxon>Fungi</taxon>
        <taxon>Dikarya</taxon>
        <taxon>Ascomycota</taxon>
        <taxon>Pezizomycotina</taxon>
        <taxon>Dothideomycetes</taxon>
        <taxon>Pleosporomycetidae</taxon>
        <taxon>Pleosporales</taxon>
        <taxon>Torulaceae</taxon>
        <taxon>Dendryphion</taxon>
    </lineage>
</organism>
<evidence type="ECO:0000256" key="1">
    <source>
        <dbReference type="ARBA" id="ARBA00004123"/>
    </source>
</evidence>
<dbReference type="Pfam" id="PF04082">
    <property type="entry name" value="Fungal_trans"/>
    <property type="match status" value="1"/>
</dbReference>
<evidence type="ECO:0000313" key="7">
    <source>
        <dbReference type="EMBL" id="KAH7138725.1"/>
    </source>
</evidence>
<comment type="subcellular location">
    <subcellularLocation>
        <location evidence="1">Nucleus</location>
    </subcellularLocation>
</comment>
<name>A0A9P9J1I2_9PLEO</name>
<feature type="coiled-coil region" evidence="4">
    <location>
        <begin position="111"/>
        <end position="138"/>
    </location>
</feature>
<dbReference type="GO" id="GO:0000981">
    <property type="term" value="F:DNA-binding transcription factor activity, RNA polymerase II-specific"/>
    <property type="evidence" value="ECO:0007669"/>
    <property type="project" value="InterPro"/>
</dbReference>
<sequence length="873" mass="98736">MSSGRTPETQSPPTVPPQAPVTESSACSVLAPEKHANLTPNRPAAPSSIQKLRSCVVCRSRKVRCDKQSPCSNCRRAKIACVFAANDRPPRWARRLDRLTDNAVAPNTPAMDKVMERVRNLEKLVKELSSELEQAHSFVTSSTPTLTSISSGSLASSPQFIDGENQKEVLPGTVDNDIPQRLGRLVVEDVGGSRYVGSNFWSRVNDELAGLSTDTSQIVDDEYEFSEGEASPEPAYSTKGVVRTSSDQYGFLFRHNLSSSAPDLSHFRPQPSQIPFLLDVCLENVNVFTRILHVPTITKMARNLRGTGMARQIPSNEVLMFSIYYSAVISMEDEDVSSNFGTSKAELSQKYRLGLEYALAKADFLNAPDLAIVQAMTLFLLLARRHDSPKFIWMMTGLLIRMAHYLGLQRDGSNFGHLSPFETHIRRALWWAICFLDVRASEDQGTALSIPRGTFDTKTPLNINDSDIDPQTKDFPPEHRGFTDMSFPRNTAAVIDVHHQLMAPEMRANLTDLNAKIRVIDKVYDNFQEHVLQYTHEANYGINWATATVARVVMAKLTLISFLPLLFVSPSENFTEEMRTKLLFAAIELSEHHHALNSEPACRNWRWLFQTRTHWHAIVYLVIEIPRRRWSPVVERAWVALHSRWLMPAEVATDKNYRIWVPIHKMIKRVNKHRQSELNRLRADPQAAAMLEQDDDKTPFPIRSGPFALKSSVEIFRKRWRDLISLPHQAVSNMSRRNETDCGTVCDGRGNHVTTQSRNQSLNGQQLGHIPFTNSIGENEYDEQSHMSFSIDPSFRTFYDPLSEVPDILFNGHDVEHDSTPAQASGFTPSNQTFPSTDTDLFDIDMELEDNMDWYSWIESVKSMEANARTNQT</sequence>
<dbReference type="CDD" id="cd00067">
    <property type="entry name" value="GAL4"/>
    <property type="match status" value="1"/>
</dbReference>
<dbReference type="Proteomes" id="UP000700596">
    <property type="component" value="Unassembled WGS sequence"/>
</dbReference>
<comment type="caution">
    <text evidence="7">The sequence shown here is derived from an EMBL/GenBank/DDBJ whole genome shotgun (WGS) entry which is preliminary data.</text>
</comment>
<gene>
    <name evidence="7" type="ORF">B0J11DRAFT_23379</name>
</gene>
<dbReference type="PROSITE" id="PS00463">
    <property type="entry name" value="ZN2_CY6_FUNGAL_1"/>
    <property type="match status" value="1"/>
</dbReference>
<dbReference type="OrthoDB" id="3989227at2759"/>
<evidence type="ECO:0000256" key="4">
    <source>
        <dbReference type="SAM" id="Coils"/>
    </source>
</evidence>
<keyword evidence="8" id="KW-1185">Reference proteome</keyword>
<dbReference type="AlphaFoldDB" id="A0A9P9J1I2"/>
<accession>A0A9P9J1I2</accession>
<dbReference type="SUPFAM" id="SSF57701">
    <property type="entry name" value="Zn2/Cys6 DNA-binding domain"/>
    <property type="match status" value="1"/>
</dbReference>
<dbReference type="GO" id="GO:0008270">
    <property type="term" value="F:zinc ion binding"/>
    <property type="evidence" value="ECO:0007669"/>
    <property type="project" value="InterPro"/>
</dbReference>
<keyword evidence="2" id="KW-0479">Metal-binding</keyword>
<proteinExistence type="predicted"/>
<dbReference type="SMART" id="SM00066">
    <property type="entry name" value="GAL4"/>
    <property type="match status" value="1"/>
</dbReference>
<keyword evidence="4" id="KW-0175">Coiled coil</keyword>
<dbReference type="Gene3D" id="4.10.240.10">
    <property type="entry name" value="Zn(2)-C6 fungal-type DNA-binding domain"/>
    <property type="match status" value="1"/>
</dbReference>
<dbReference type="SMART" id="SM00906">
    <property type="entry name" value="Fungal_trans"/>
    <property type="match status" value="1"/>
</dbReference>
<protein>
    <submittedName>
        <fullName evidence="7">Fungal-specific transcription factor domain-containing protein</fullName>
    </submittedName>
</protein>
<evidence type="ECO:0000313" key="8">
    <source>
        <dbReference type="Proteomes" id="UP000700596"/>
    </source>
</evidence>
<evidence type="ECO:0000256" key="5">
    <source>
        <dbReference type="SAM" id="MobiDB-lite"/>
    </source>
</evidence>
<dbReference type="InterPro" id="IPR001138">
    <property type="entry name" value="Zn2Cys6_DnaBD"/>
</dbReference>
<dbReference type="PANTHER" id="PTHR31001:SF50">
    <property type="entry name" value="ZN(II)2CYS6 TRANSCRIPTION FACTOR (EUROFUNG)"/>
    <property type="match status" value="1"/>
</dbReference>
<feature type="region of interest" description="Disordered" evidence="5">
    <location>
        <begin position="1"/>
        <end position="26"/>
    </location>
</feature>
<evidence type="ECO:0000259" key="6">
    <source>
        <dbReference type="PROSITE" id="PS50048"/>
    </source>
</evidence>
<dbReference type="InterPro" id="IPR007219">
    <property type="entry name" value="XnlR_reg_dom"/>
</dbReference>
<dbReference type="CDD" id="cd12148">
    <property type="entry name" value="fungal_TF_MHR"/>
    <property type="match status" value="1"/>
</dbReference>
<dbReference type="GO" id="GO:0006351">
    <property type="term" value="P:DNA-templated transcription"/>
    <property type="evidence" value="ECO:0007669"/>
    <property type="project" value="InterPro"/>
</dbReference>
<dbReference type="InterPro" id="IPR050613">
    <property type="entry name" value="Sec_Metabolite_Reg"/>
</dbReference>
<dbReference type="Pfam" id="PF00172">
    <property type="entry name" value="Zn_clus"/>
    <property type="match status" value="1"/>
</dbReference>
<feature type="domain" description="Zn(2)-C6 fungal-type" evidence="6">
    <location>
        <begin position="54"/>
        <end position="83"/>
    </location>
</feature>
<evidence type="ECO:0000256" key="2">
    <source>
        <dbReference type="ARBA" id="ARBA00022723"/>
    </source>
</evidence>
<reference evidence="7" key="1">
    <citation type="journal article" date="2021" name="Nat. Commun.">
        <title>Genetic determinants of endophytism in the Arabidopsis root mycobiome.</title>
        <authorList>
            <person name="Mesny F."/>
            <person name="Miyauchi S."/>
            <person name="Thiergart T."/>
            <person name="Pickel B."/>
            <person name="Atanasova L."/>
            <person name="Karlsson M."/>
            <person name="Huettel B."/>
            <person name="Barry K.W."/>
            <person name="Haridas S."/>
            <person name="Chen C."/>
            <person name="Bauer D."/>
            <person name="Andreopoulos W."/>
            <person name="Pangilinan J."/>
            <person name="LaButti K."/>
            <person name="Riley R."/>
            <person name="Lipzen A."/>
            <person name="Clum A."/>
            <person name="Drula E."/>
            <person name="Henrissat B."/>
            <person name="Kohler A."/>
            <person name="Grigoriev I.V."/>
            <person name="Martin F.M."/>
            <person name="Hacquard S."/>
        </authorList>
    </citation>
    <scope>NUCLEOTIDE SEQUENCE</scope>
    <source>
        <strain evidence="7">MPI-CAGE-CH-0243</strain>
    </source>
</reference>
<dbReference type="GO" id="GO:0005634">
    <property type="term" value="C:nucleus"/>
    <property type="evidence" value="ECO:0007669"/>
    <property type="project" value="UniProtKB-SubCell"/>
</dbReference>
<dbReference type="PROSITE" id="PS50048">
    <property type="entry name" value="ZN2_CY6_FUNGAL_2"/>
    <property type="match status" value="1"/>
</dbReference>
<feature type="region of interest" description="Disordered" evidence="5">
    <location>
        <begin position="816"/>
        <end position="836"/>
    </location>
</feature>
<evidence type="ECO:0000256" key="3">
    <source>
        <dbReference type="ARBA" id="ARBA00023242"/>
    </source>
</evidence>
<dbReference type="InterPro" id="IPR036864">
    <property type="entry name" value="Zn2-C6_fun-type_DNA-bd_sf"/>
</dbReference>
<dbReference type="PANTHER" id="PTHR31001">
    <property type="entry name" value="UNCHARACTERIZED TRANSCRIPTIONAL REGULATORY PROTEIN"/>
    <property type="match status" value="1"/>
</dbReference>
<dbReference type="GO" id="GO:0003677">
    <property type="term" value="F:DNA binding"/>
    <property type="evidence" value="ECO:0007669"/>
    <property type="project" value="InterPro"/>
</dbReference>